<proteinExistence type="predicted"/>
<feature type="region of interest" description="Disordered" evidence="1">
    <location>
        <begin position="1"/>
        <end position="33"/>
    </location>
</feature>
<reference evidence="3" key="2">
    <citation type="submission" date="2009-11" db="EMBL/GenBank/DDBJ databases">
        <title>The Genome Sequence of Allomyces macrogynus strain ATCC 38327.</title>
        <authorList>
            <consortium name="The Broad Institute Genome Sequencing Platform"/>
            <person name="Russ C."/>
            <person name="Cuomo C."/>
            <person name="Shea T."/>
            <person name="Young S.K."/>
            <person name="Zeng Q."/>
            <person name="Koehrsen M."/>
            <person name="Haas B."/>
            <person name="Borodovsky M."/>
            <person name="Guigo R."/>
            <person name="Alvarado L."/>
            <person name="Berlin A."/>
            <person name="Borenstein D."/>
            <person name="Chen Z."/>
            <person name="Engels R."/>
            <person name="Freedman E."/>
            <person name="Gellesch M."/>
            <person name="Goldberg J."/>
            <person name="Griggs A."/>
            <person name="Gujja S."/>
            <person name="Heiman D."/>
            <person name="Hepburn T."/>
            <person name="Howarth C."/>
            <person name="Jen D."/>
            <person name="Larson L."/>
            <person name="Lewis B."/>
            <person name="Mehta T."/>
            <person name="Park D."/>
            <person name="Pearson M."/>
            <person name="Roberts A."/>
            <person name="Saif S."/>
            <person name="Shenoy N."/>
            <person name="Sisk P."/>
            <person name="Stolte C."/>
            <person name="Sykes S."/>
            <person name="Walk T."/>
            <person name="White J."/>
            <person name="Yandava C."/>
            <person name="Burger G."/>
            <person name="Gray M.W."/>
            <person name="Holland P.W.H."/>
            <person name="King N."/>
            <person name="Lang F.B.F."/>
            <person name="Roger A.J."/>
            <person name="Ruiz-Trillo I."/>
            <person name="Lander E."/>
            <person name="Nusbaum C."/>
        </authorList>
    </citation>
    <scope>NUCLEOTIDE SEQUENCE [LARGE SCALE GENOMIC DNA]</scope>
    <source>
        <strain evidence="3">ATCC 38327</strain>
    </source>
</reference>
<gene>
    <name evidence="2" type="ORF">AMAG_00654</name>
</gene>
<reference evidence="2 3" key="1">
    <citation type="submission" date="2009-11" db="EMBL/GenBank/DDBJ databases">
        <title>Annotation of Allomyces macrogynus ATCC 38327.</title>
        <authorList>
            <consortium name="The Broad Institute Genome Sequencing Platform"/>
            <person name="Russ C."/>
            <person name="Cuomo C."/>
            <person name="Burger G."/>
            <person name="Gray M.W."/>
            <person name="Holland P.W.H."/>
            <person name="King N."/>
            <person name="Lang F.B.F."/>
            <person name="Roger A.J."/>
            <person name="Ruiz-Trillo I."/>
            <person name="Young S.K."/>
            <person name="Zeng Q."/>
            <person name="Gargeya S."/>
            <person name="Fitzgerald M."/>
            <person name="Haas B."/>
            <person name="Abouelleil A."/>
            <person name="Alvarado L."/>
            <person name="Arachchi H.M."/>
            <person name="Berlin A."/>
            <person name="Chapman S.B."/>
            <person name="Gearin G."/>
            <person name="Goldberg J."/>
            <person name="Griggs A."/>
            <person name="Gujja S."/>
            <person name="Hansen M."/>
            <person name="Heiman D."/>
            <person name="Howarth C."/>
            <person name="Larimer J."/>
            <person name="Lui A."/>
            <person name="MacDonald P.J.P."/>
            <person name="McCowen C."/>
            <person name="Montmayeur A."/>
            <person name="Murphy C."/>
            <person name="Neiman D."/>
            <person name="Pearson M."/>
            <person name="Priest M."/>
            <person name="Roberts A."/>
            <person name="Saif S."/>
            <person name="Shea T."/>
            <person name="Sisk P."/>
            <person name="Stolte C."/>
            <person name="Sykes S."/>
            <person name="Wortman J."/>
            <person name="Nusbaum C."/>
            <person name="Birren B."/>
        </authorList>
    </citation>
    <scope>NUCLEOTIDE SEQUENCE [LARGE SCALE GENOMIC DNA]</scope>
    <source>
        <strain evidence="2 3">ATCC 38327</strain>
    </source>
</reference>
<evidence type="ECO:0000313" key="2">
    <source>
        <dbReference type="EMBL" id="KNE54695.1"/>
    </source>
</evidence>
<dbReference type="Proteomes" id="UP000054350">
    <property type="component" value="Unassembled WGS sequence"/>
</dbReference>
<accession>A0A0L0RX34</accession>
<keyword evidence="3" id="KW-1185">Reference proteome</keyword>
<evidence type="ECO:0000256" key="1">
    <source>
        <dbReference type="SAM" id="MobiDB-lite"/>
    </source>
</evidence>
<feature type="region of interest" description="Disordered" evidence="1">
    <location>
        <begin position="207"/>
        <end position="238"/>
    </location>
</feature>
<organism evidence="2 3">
    <name type="scientific">Allomyces macrogynus (strain ATCC 38327)</name>
    <name type="common">Allomyces javanicus var. macrogynus</name>
    <dbReference type="NCBI Taxonomy" id="578462"/>
    <lineage>
        <taxon>Eukaryota</taxon>
        <taxon>Fungi</taxon>
        <taxon>Fungi incertae sedis</taxon>
        <taxon>Blastocladiomycota</taxon>
        <taxon>Blastocladiomycetes</taxon>
        <taxon>Blastocladiales</taxon>
        <taxon>Blastocladiaceae</taxon>
        <taxon>Allomyces</taxon>
    </lineage>
</organism>
<feature type="compositionally biased region" description="Low complexity" evidence="1">
    <location>
        <begin position="1"/>
        <end position="14"/>
    </location>
</feature>
<evidence type="ECO:0000313" key="3">
    <source>
        <dbReference type="Proteomes" id="UP000054350"/>
    </source>
</evidence>
<dbReference type="VEuPathDB" id="FungiDB:AMAG_00654"/>
<dbReference type="OrthoDB" id="5571685at2759"/>
<dbReference type="EMBL" id="GG745328">
    <property type="protein sequence ID" value="KNE54695.1"/>
    <property type="molecule type" value="Genomic_DNA"/>
</dbReference>
<dbReference type="AlphaFoldDB" id="A0A0L0RX34"/>
<feature type="region of interest" description="Disordered" evidence="1">
    <location>
        <begin position="681"/>
        <end position="701"/>
    </location>
</feature>
<name>A0A0L0RX34_ALLM3</name>
<sequence length="784" mass="85232">MAASPPRWAANAAWTAPRWPASSTSAPASGHGGTDPWMRLSCDAYEPSPNTHLFNAGERTRLGHVASQSWNEVAPPATSLASLRSRYAAPADAAPRWSCEDALAEDLRGLFDDESTSPAERVHEHAEEPRTATIAADSRPVPTWTPGPSCVYDDGDWVSVTEAANGAGSAVPHRPPASTCPTTADGFDFGAEFGDPAPLPVVRAIQNEQSPPGGRFRSGGPRRSQSLPVGGHGRVIDRGRPVATHPLIRLTLFRDPPARPCVFYHRIPARLATILGRHECALSTLQAQLVDVTAHNADPADIVGLTVSGADAQITMRAIQDLLRFLDAVPKTDLIVLYEQPKATEGEAGKVRWAKWPYPAIDLDVTVPPFYHLIAINPGSAAPPKINQNLQASRSNGPLQHCQSVTIQSERTWFTTAKLMRSYARYYLSLLTNTPPRFDTLPPPLPHILDGGPCMAIKYTATLGKHLVAHRNVRNPHLLTSPTIPLASLPGLYNDGDLKGSFAFYLAPPAVARIKKVLAEFQFERDPDRPNVDEHVLVRVTLPTDRDTDRLFPDPGGKYHVKIPLATVPRSAPGVSAAMVPPLAADTHMRVARVSRVPVKATLATVQPNMHDVRLRQELRATATTHVVGAKVRTHGPRSASTHLALLDEQEVRACIDAARNAVAACELDAKDGTFRAIAPTRDRQQCQQQPRRRDAESGGGRAAVALRQVRRFRHTSQSTRVRAKVLRVFPSATGNAAPAAPSYVVLEMTLCVTDEEHADAAKFRAVLDQFRDLLVKLREKLTF</sequence>
<protein>
    <submittedName>
        <fullName evidence="2">Uncharacterized protein</fullName>
    </submittedName>
</protein>
<feature type="compositionally biased region" description="Low complexity" evidence="1">
    <location>
        <begin position="209"/>
        <end position="226"/>
    </location>
</feature>